<feature type="domain" description="Biotin carboxylation" evidence="10">
    <location>
        <begin position="1"/>
        <end position="421"/>
    </location>
</feature>
<dbReference type="PANTHER" id="PTHR18866">
    <property type="entry name" value="CARBOXYLASE:PYRUVATE/ACETYL-COA/PROPIONYL-COA CARBOXYLASE"/>
    <property type="match status" value="1"/>
</dbReference>
<dbReference type="GO" id="GO:0005524">
    <property type="term" value="F:ATP binding"/>
    <property type="evidence" value="ECO:0007669"/>
    <property type="project" value="UniProtKB-UniRule"/>
</dbReference>
<dbReference type="GO" id="GO:0046872">
    <property type="term" value="F:metal ion binding"/>
    <property type="evidence" value="ECO:0007669"/>
    <property type="project" value="InterPro"/>
</dbReference>
<evidence type="ECO:0000256" key="2">
    <source>
        <dbReference type="ARBA" id="ARBA00013263"/>
    </source>
</evidence>
<feature type="domain" description="ATP-grasp" evidence="9">
    <location>
        <begin position="107"/>
        <end position="299"/>
    </location>
</feature>
<dbReference type="Gene3D" id="3.30.470.20">
    <property type="entry name" value="ATP-grasp fold, B domain"/>
    <property type="match status" value="1"/>
</dbReference>
<dbReference type="EC" id="6.3.4.14" evidence="2"/>
<dbReference type="AlphaFoldDB" id="A0A9X3N5S6"/>
<dbReference type="InterPro" id="IPR011761">
    <property type="entry name" value="ATP-grasp"/>
</dbReference>
<evidence type="ECO:0000259" key="9">
    <source>
        <dbReference type="PROSITE" id="PS50975"/>
    </source>
</evidence>
<dbReference type="CDD" id="cd06850">
    <property type="entry name" value="biotinyl_domain"/>
    <property type="match status" value="1"/>
</dbReference>
<dbReference type="Gene3D" id="2.40.50.100">
    <property type="match status" value="1"/>
</dbReference>
<dbReference type="Proteomes" id="UP001147653">
    <property type="component" value="Unassembled WGS sequence"/>
</dbReference>
<dbReference type="Pfam" id="PF02785">
    <property type="entry name" value="Biotin_carb_C"/>
    <property type="match status" value="1"/>
</dbReference>
<keyword evidence="12" id="KW-1185">Reference proteome</keyword>
<dbReference type="PROSITE" id="PS00866">
    <property type="entry name" value="CPSASE_1"/>
    <property type="match status" value="1"/>
</dbReference>
<dbReference type="InterPro" id="IPR011764">
    <property type="entry name" value="Biotin_carboxylation_dom"/>
</dbReference>
<evidence type="ECO:0000259" key="10">
    <source>
        <dbReference type="PROSITE" id="PS50979"/>
    </source>
</evidence>
<proteinExistence type="predicted"/>
<dbReference type="InterPro" id="IPR011054">
    <property type="entry name" value="Rudment_hybrid_motif"/>
</dbReference>
<reference evidence="11" key="1">
    <citation type="submission" date="2022-10" db="EMBL/GenBank/DDBJ databases">
        <title>The WGS of Solirubrobacter phytolaccae KCTC 29190.</title>
        <authorList>
            <person name="Jiang Z."/>
        </authorList>
    </citation>
    <scope>NUCLEOTIDE SEQUENCE</scope>
    <source>
        <strain evidence="11">KCTC 29190</strain>
    </source>
</reference>
<accession>A0A9X3N5S6</accession>
<keyword evidence="3" id="KW-0436">Ligase</keyword>
<dbReference type="Pfam" id="PF00364">
    <property type="entry name" value="Biotin_lipoyl"/>
    <property type="match status" value="1"/>
</dbReference>
<dbReference type="PROSITE" id="PS50968">
    <property type="entry name" value="BIOTINYL_LIPOYL"/>
    <property type="match status" value="1"/>
</dbReference>
<dbReference type="InterPro" id="IPR000089">
    <property type="entry name" value="Biotin_lipoyl"/>
</dbReference>
<dbReference type="SMART" id="SM00878">
    <property type="entry name" value="Biotin_carb_C"/>
    <property type="match status" value="1"/>
</dbReference>
<dbReference type="SUPFAM" id="SSF52440">
    <property type="entry name" value="PreATP-grasp domain"/>
    <property type="match status" value="1"/>
</dbReference>
<evidence type="ECO:0000313" key="12">
    <source>
        <dbReference type="Proteomes" id="UP001147653"/>
    </source>
</evidence>
<dbReference type="InterPro" id="IPR005481">
    <property type="entry name" value="BC-like_N"/>
</dbReference>
<evidence type="ECO:0000256" key="3">
    <source>
        <dbReference type="ARBA" id="ARBA00022598"/>
    </source>
</evidence>
<keyword evidence="5 7" id="KW-0067">ATP-binding</keyword>
<dbReference type="PROSITE" id="PS00867">
    <property type="entry name" value="CPSASE_2"/>
    <property type="match status" value="1"/>
</dbReference>
<evidence type="ECO:0000256" key="6">
    <source>
        <dbReference type="ARBA" id="ARBA00023267"/>
    </source>
</evidence>
<evidence type="ECO:0000256" key="5">
    <source>
        <dbReference type="ARBA" id="ARBA00022840"/>
    </source>
</evidence>
<evidence type="ECO:0000256" key="4">
    <source>
        <dbReference type="ARBA" id="ARBA00022741"/>
    </source>
</evidence>
<dbReference type="InterPro" id="IPR005482">
    <property type="entry name" value="Biotin_COase_C"/>
</dbReference>
<dbReference type="Pfam" id="PF02786">
    <property type="entry name" value="CPSase_L_D2"/>
    <property type="match status" value="1"/>
</dbReference>
<dbReference type="SUPFAM" id="SSF51230">
    <property type="entry name" value="Single hybrid motif"/>
    <property type="match status" value="1"/>
</dbReference>
<dbReference type="InterPro" id="IPR011053">
    <property type="entry name" value="Single_hybrid_motif"/>
</dbReference>
<name>A0A9X3N5S6_9ACTN</name>
<evidence type="ECO:0000313" key="11">
    <source>
        <dbReference type="EMBL" id="MDA0180164.1"/>
    </source>
</evidence>
<dbReference type="SUPFAM" id="SSF51246">
    <property type="entry name" value="Rudiment single hybrid motif"/>
    <property type="match status" value="1"/>
</dbReference>
<dbReference type="InterPro" id="IPR016185">
    <property type="entry name" value="PreATP-grasp_dom_sf"/>
</dbReference>
<keyword evidence="6" id="KW-0092">Biotin</keyword>
<keyword evidence="4 7" id="KW-0547">Nucleotide-binding</keyword>
<dbReference type="PANTHER" id="PTHR18866:SF33">
    <property type="entry name" value="METHYLCROTONOYL-COA CARBOXYLASE SUBUNIT ALPHA, MITOCHONDRIAL-RELATED"/>
    <property type="match status" value="1"/>
</dbReference>
<comment type="caution">
    <text evidence="11">The sequence shown here is derived from an EMBL/GenBank/DDBJ whole genome shotgun (WGS) entry which is preliminary data.</text>
</comment>
<dbReference type="PROSITE" id="PS50975">
    <property type="entry name" value="ATP_GRASP"/>
    <property type="match status" value="1"/>
</dbReference>
<dbReference type="InterPro" id="IPR005479">
    <property type="entry name" value="CPAse_ATP-bd"/>
</dbReference>
<sequence>MFDSVLVANRGEIARRVLRTLHGLGIRSLAIYTEADRDAPHVREADEAELVSSYLAIDEIMVAAARVDAVHPGYGFLSENPAFARACEEMGVVFIGPSADAIELMGDKVRAKEAADRAGVPTVPTYTPETAEYPVLVKAAAGGGGRGMRVVERPEDLPEAMAAASREAAAGFGDDRVFLERYLPRARHIEVQVLGDTHGKVISLGERECSLQRRHQKVIEESPSPVVDAALRSRLGEEAVSLAQAAGYVGAGTVEFIADADDPSQHFFLEMNARLQVEHPVTELVTGLDLVELQLRVAAGEPLDIEVSLTGHAIEARVNAEDLRFFPSAGPVLLAAFPDGVRVDAAVETGSVVGTDYDSMIAKVIAHGPDRETAIARLDRALSQTAILGLETNVGFLRSLLARDDVRAGELTTSLIGTLDPPEPPLTDEEVAVAWASAQLIQRGDDPWQRVDGWRLGGVRAPSYWTLSVNGGDPIAIEHNLKGSDPFMLCSGEWIAHDGWAWHVTEPSADELHHAVGDGELRAPMPGSVLLVPRKVGDEVKAGEPVVVLESMKMELALNAPSDGTVTKLDVKVGDKVARDEIVAVVE</sequence>
<evidence type="ECO:0000256" key="7">
    <source>
        <dbReference type="PROSITE-ProRule" id="PRU00409"/>
    </source>
</evidence>
<dbReference type="EMBL" id="JAPDDP010000010">
    <property type="protein sequence ID" value="MDA0180164.1"/>
    <property type="molecule type" value="Genomic_DNA"/>
</dbReference>
<evidence type="ECO:0000259" key="8">
    <source>
        <dbReference type="PROSITE" id="PS50968"/>
    </source>
</evidence>
<dbReference type="Pfam" id="PF00289">
    <property type="entry name" value="Biotin_carb_N"/>
    <property type="match status" value="1"/>
</dbReference>
<evidence type="ECO:0000256" key="1">
    <source>
        <dbReference type="ARBA" id="ARBA00001953"/>
    </source>
</evidence>
<feature type="domain" description="Lipoyl-binding" evidence="8">
    <location>
        <begin position="513"/>
        <end position="587"/>
    </location>
</feature>
<comment type="cofactor">
    <cofactor evidence="1">
        <name>biotin</name>
        <dbReference type="ChEBI" id="CHEBI:57586"/>
    </cofactor>
</comment>
<organism evidence="11 12">
    <name type="scientific">Solirubrobacter phytolaccae</name>
    <dbReference type="NCBI Taxonomy" id="1404360"/>
    <lineage>
        <taxon>Bacteria</taxon>
        <taxon>Bacillati</taxon>
        <taxon>Actinomycetota</taxon>
        <taxon>Thermoleophilia</taxon>
        <taxon>Solirubrobacterales</taxon>
        <taxon>Solirubrobacteraceae</taxon>
        <taxon>Solirubrobacter</taxon>
    </lineage>
</organism>
<dbReference type="PROSITE" id="PS50979">
    <property type="entry name" value="BC"/>
    <property type="match status" value="1"/>
</dbReference>
<gene>
    <name evidence="11" type="ORF">OJ997_07650</name>
</gene>
<dbReference type="InterPro" id="IPR050856">
    <property type="entry name" value="Biotin_carboxylase_complex"/>
</dbReference>
<dbReference type="SUPFAM" id="SSF56059">
    <property type="entry name" value="Glutathione synthetase ATP-binding domain-like"/>
    <property type="match status" value="1"/>
</dbReference>
<protein>
    <recommendedName>
        <fullName evidence="2">biotin carboxylase</fullName>
        <ecNumber evidence="2">6.3.4.14</ecNumber>
    </recommendedName>
</protein>
<dbReference type="GO" id="GO:0004075">
    <property type="term" value="F:biotin carboxylase activity"/>
    <property type="evidence" value="ECO:0007669"/>
    <property type="project" value="UniProtKB-EC"/>
</dbReference>